<name>J3JZJ7_DENPD</name>
<reference evidence="12" key="2">
    <citation type="journal article" date="2013" name="Genome Biol.">
        <title>Draft genome of the mountain pine beetle, Dendroctonus ponderosae Hopkins, a major forest pest.</title>
        <authorList>
            <person name="Keeling C.I."/>
            <person name="Yuen M.M."/>
            <person name="Liao N.Y."/>
            <person name="Docking T.R."/>
            <person name="Chan S.K."/>
            <person name="Taylor G.A."/>
            <person name="Palmquist D.L."/>
            <person name="Jackman S.D."/>
            <person name="Nguyen A."/>
            <person name="Li M."/>
            <person name="Henderson H."/>
            <person name="Janes J.K."/>
            <person name="Zhao Y."/>
            <person name="Pandoh P."/>
            <person name="Moore R."/>
            <person name="Sperling F.A."/>
            <person name="Huber D.P."/>
            <person name="Birol I."/>
            <person name="Jones S.J."/>
            <person name="Bohlmann J."/>
        </authorList>
    </citation>
    <scope>NUCLEOTIDE SEQUENCE</scope>
</reference>
<dbReference type="KEGG" id="dpa:109536935"/>
<evidence type="ECO:0000313" key="12">
    <source>
        <dbReference type="Proteomes" id="UP000019118"/>
    </source>
</evidence>
<keyword evidence="6 9" id="KW-0811">Translocation</keyword>
<dbReference type="GO" id="GO:0031965">
    <property type="term" value="C:nuclear membrane"/>
    <property type="evidence" value="ECO:0007669"/>
    <property type="project" value="UniProtKB-UniRule"/>
</dbReference>
<comment type="function">
    <text evidence="9">Functions as a component of the nuclear pore complex (NPC).</text>
</comment>
<dbReference type="InterPro" id="IPR011502">
    <property type="entry name" value="Nucleoporin_Nup85"/>
</dbReference>
<evidence type="ECO:0000256" key="6">
    <source>
        <dbReference type="ARBA" id="ARBA00023010"/>
    </source>
</evidence>
<sequence>MENNAKTFLIPNDLCRRAGMGASWRPMNEIVVFPYEKRSVKQKDQPTSFASNAPVSIFHIRRSVILFHPILRKLVNESNGVFLTLQASFKTKPSDLKMEILSISRQYRSIIRACLENLQDEVGKPNITVAERSEMHNYITIFYSVECVWHLCEILFIDVIPGNIVLPHLLDWVRFHFPKHERNAAILLASNSEGLELEEEFWPTVFGNLLQGRIKVVRALLKQHSAANSPIFQLVQHLLKSMPTYNVMNNVSVSEFNLQWRHWVMDIQQQIDSKQFINNHNLNLLMRLLTGEEEAWAEIQSQCEAWYEFLAGWLCYSETTVKTFELGQYAKQSIKKMRMQNHLRHLDRVLLAAMEFDMLLVIKEVQEMTENGWFVSHFTDLLHHSGRLSSLEKEVEGFSADKLRESFILDYGTTLVGHKSLWQVGLSYLDHCPKDGLPTIQLLLPRISFDSEAKVHKLIREAISRGLKNVAQSICKVQGMRSLSRGRLGNALTWALKSQDGPFTSYLADKYLKQYISSGELNNTDLLDNLGSSMLASDRLIFLGKYNEFHKLYQEGEYKECGHLLIALMVSKIVPKFFWPVLLSEAIPLLESEEIVFSANDTFTVLHCLEEKEEIPELSDKISILRLAAARNLSRALMYEAQCENLV</sequence>
<protein>
    <recommendedName>
        <fullName evidence="9">Nuclear pore complex protein Nup85</fullName>
    </recommendedName>
</protein>
<dbReference type="EMBL" id="BT128679">
    <property type="protein sequence ID" value="AEE63636.1"/>
    <property type="molecule type" value="mRNA"/>
</dbReference>
<dbReference type="EnsemblMetazoa" id="XM_019903416.1">
    <property type="protein sequence ID" value="XP_019758975.1"/>
    <property type="gene ID" value="LOC109536935"/>
</dbReference>
<evidence type="ECO:0000256" key="4">
    <source>
        <dbReference type="ARBA" id="ARBA00022816"/>
    </source>
</evidence>
<proteinExistence type="evidence at transcript level"/>
<evidence type="ECO:0000256" key="5">
    <source>
        <dbReference type="ARBA" id="ARBA00022927"/>
    </source>
</evidence>
<keyword evidence="8 9" id="KW-0539">Nucleus</keyword>
<dbReference type="OrthoDB" id="17644at2759"/>
<reference evidence="11" key="3">
    <citation type="submission" date="2024-08" db="UniProtKB">
        <authorList>
            <consortium name="EnsemblMetazoa"/>
        </authorList>
    </citation>
    <scope>IDENTIFICATION</scope>
</reference>
<dbReference type="GO" id="GO:0031080">
    <property type="term" value="C:nuclear pore outer ring"/>
    <property type="evidence" value="ECO:0007669"/>
    <property type="project" value="TreeGrafter"/>
</dbReference>
<dbReference type="AlphaFoldDB" id="J3JZJ7"/>
<evidence type="ECO:0000313" key="11">
    <source>
        <dbReference type="EnsemblMetazoa" id="XP_019758975.1"/>
    </source>
</evidence>
<organism evidence="10">
    <name type="scientific">Dendroctonus ponderosae</name>
    <name type="common">Mountain pine beetle</name>
    <dbReference type="NCBI Taxonomy" id="77166"/>
    <lineage>
        <taxon>Eukaryota</taxon>
        <taxon>Metazoa</taxon>
        <taxon>Ecdysozoa</taxon>
        <taxon>Arthropoda</taxon>
        <taxon>Hexapoda</taxon>
        <taxon>Insecta</taxon>
        <taxon>Pterygota</taxon>
        <taxon>Neoptera</taxon>
        <taxon>Endopterygota</taxon>
        <taxon>Coleoptera</taxon>
        <taxon>Polyphaga</taxon>
        <taxon>Cucujiformia</taxon>
        <taxon>Curculionidae</taxon>
        <taxon>Scolytinae</taxon>
        <taxon>Dendroctonus</taxon>
    </lineage>
</organism>
<evidence type="ECO:0000313" key="10">
    <source>
        <dbReference type="EMBL" id="AEE63636.1"/>
    </source>
</evidence>
<keyword evidence="4 9" id="KW-0509">mRNA transport</keyword>
<comment type="subcellular location">
    <subcellularLocation>
        <location evidence="1 9">Nucleus</location>
        <location evidence="1 9">Nuclear pore complex</location>
    </subcellularLocation>
</comment>
<dbReference type="GO" id="GO:0017056">
    <property type="term" value="F:structural constituent of nuclear pore"/>
    <property type="evidence" value="ECO:0007669"/>
    <property type="project" value="TreeGrafter"/>
</dbReference>
<evidence type="ECO:0000256" key="3">
    <source>
        <dbReference type="ARBA" id="ARBA00022448"/>
    </source>
</evidence>
<reference evidence="10" key="1">
    <citation type="journal article" date="2012" name="Insect Biochem. Mol. Biol.">
        <title>Transcriptome and full-length cDNA resources for the mountain pine beetle, Dendroctonus ponderosae Hopkins, a major insect pest of pine forests.</title>
        <authorList>
            <person name="Keeling C.I."/>
            <person name="Henderson H."/>
            <person name="Li M."/>
            <person name="Yuen M."/>
            <person name="Clark E.L."/>
            <person name="Fraser J.D."/>
            <person name="Huber D.P."/>
            <person name="Liao N.Y."/>
            <person name="Roderick Docking T."/>
            <person name="Birol I."/>
            <person name="Chan S.K."/>
            <person name="Taylor G.A."/>
            <person name="Palmquist D."/>
            <person name="Jones S.J."/>
            <person name="Bohlmann J."/>
        </authorList>
    </citation>
    <scope>NUCLEOTIDE SEQUENCE</scope>
    <source>
        <tissue evidence="10">Midgut and adhering fatbody of emerged adults of both sexes 1</tissue>
    </source>
</reference>
<dbReference type="PANTHER" id="PTHR13373:SF21">
    <property type="entry name" value="NUCLEAR PORE COMPLEX PROTEIN NUP85"/>
    <property type="match status" value="1"/>
</dbReference>
<evidence type="ECO:0000256" key="8">
    <source>
        <dbReference type="ARBA" id="ARBA00023242"/>
    </source>
</evidence>
<dbReference type="GO" id="GO:0045893">
    <property type="term" value="P:positive regulation of DNA-templated transcription"/>
    <property type="evidence" value="ECO:0007669"/>
    <property type="project" value="TreeGrafter"/>
</dbReference>
<dbReference type="Proteomes" id="UP000019118">
    <property type="component" value="Unassembled WGS sequence"/>
</dbReference>
<dbReference type="Pfam" id="PF07575">
    <property type="entry name" value="Nucleopor_Nup85"/>
    <property type="match status" value="1"/>
</dbReference>
<evidence type="ECO:0000256" key="9">
    <source>
        <dbReference type="RuleBase" id="RU365073"/>
    </source>
</evidence>
<comment type="similarity">
    <text evidence="2 9">Belongs to the nucleoporin Nup85 family.</text>
</comment>
<evidence type="ECO:0000256" key="2">
    <source>
        <dbReference type="ARBA" id="ARBA00005573"/>
    </source>
</evidence>
<evidence type="ECO:0000256" key="1">
    <source>
        <dbReference type="ARBA" id="ARBA00004567"/>
    </source>
</evidence>
<keyword evidence="3 9" id="KW-0813">Transport</keyword>
<keyword evidence="12" id="KW-1185">Reference proteome</keyword>
<keyword evidence="9" id="KW-0472">Membrane</keyword>
<dbReference type="PANTHER" id="PTHR13373">
    <property type="entry name" value="FROUNT PROTEIN-RELATED"/>
    <property type="match status" value="1"/>
</dbReference>
<evidence type="ECO:0000256" key="7">
    <source>
        <dbReference type="ARBA" id="ARBA00023132"/>
    </source>
</evidence>
<dbReference type="GO" id="GO:0006406">
    <property type="term" value="P:mRNA export from nucleus"/>
    <property type="evidence" value="ECO:0007669"/>
    <property type="project" value="TreeGrafter"/>
</dbReference>
<dbReference type="GO" id="GO:0006606">
    <property type="term" value="P:protein import into nucleus"/>
    <property type="evidence" value="ECO:0007669"/>
    <property type="project" value="TreeGrafter"/>
</dbReference>
<keyword evidence="7 9" id="KW-0906">Nuclear pore complex</keyword>
<accession>J3JZJ7</accession>
<comment type="subunit">
    <text evidence="9">Component of the nuclear pore complex (NPC).</text>
</comment>
<keyword evidence="5 9" id="KW-0653">Protein transport</keyword>
<gene>
    <name evidence="11" type="primary">109536935</name>
</gene>